<accession>A0ABS4UCR0</accession>
<name>A0ABS4UCR0_9ACTN</name>
<sequence>MDGLLLERVPGLPERLRIDVGEQRAVVVPHAADRRRLADLLTGLDDPPPSAIVLAGGAVRLVPAEGGLLPHLTVLGNVVHGHLTTHSITKQAAREQSRVQAVGCGLEDVLDRYPHEITPGRRRLTGVARALGAYPRVIVLEDANGLPTWGSLLSIRPNPDLASVALLLITTSTTRTTGFDDAE</sequence>
<dbReference type="SUPFAM" id="SSF52540">
    <property type="entry name" value="P-loop containing nucleoside triphosphate hydrolases"/>
    <property type="match status" value="1"/>
</dbReference>
<dbReference type="RefSeq" id="WP_209692547.1">
    <property type="nucleotide sequence ID" value="NZ_BAAAVU010000028.1"/>
</dbReference>
<organism evidence="1 2">
    <name type="scientific">Kribbella aluminosa</name>
    <dbReference type="NCBI Taxonomy" id="416017"/>
    <lineage>
        <taxon>Bacteria</taxon>
        <taxon>Bacillati</taxon>
        <taxon>Actinomycetota</taxon>
        <taxon>Actinomycetes</taxon>
        <taxon>Propionibacteriales</taxon>
        <taxon>Kribbellaceae</taxon>
        <taxon>Kribbella</taxon>
    </lineage>
</organism>
<reference evidence="1 2" key="1">
    <citation type="submission" date="2021-03" db="EMBL/GenBank/DDBJ databases">
        <title>Sequencing the genomes of 1000 actinobacteria strains.</title>
        <authorList>
            <person name="Klenk H.-P."/>
        </authorList>
    </citation>
    <scope>NUCLEOTIDE SEQUENCE [LARGE SCALE GENOMIC DNA]</scope>
    <source>
        <strain evidence="1 2">DSM 18824</strain>
    </source>
</reference>
<dbReference type="Proteomes" id="UP000755585">
    <property type="component" value="Unassembled WGS sequence"/>
</dbReference>
<dbReference type="InterPro" id="IPR027417">
    <property type="entry name" value="P-loop_NTPase"/>
</dbReference>
<dbReference type="Gene3D" id="3.40.50.300">
    <property type="entry name" value="P-loop containing nucleotide triphosphate hydrolases"/>
    <property type="match status" value="1"/>
</dbReference>
<protein>
    <submittedName>
        <fullName evidence="1">ABC-type taurine transport system ATPase subunit</fullName>
    </submittedName>
</protein>
<gene>
    <name evidence="1" type="ORF">JOF29_000448</name>
</gene>
<comment type="caution">
    <text evidence="1">The sequence shown here is derived from an EMBL/GenBank/DDBJ whole genome shotgun (WGS) entry which is preliminary data.</text>
</comment>
<keyword evidence="2" id="KW-1185">Reference proteome</keyword>
<proteinExistence type="predicted"/>
<dbReference type="EMBL" id="JAGINT010000001">
    <property type="protein sequence ID" value="MBP2349365.1"/>
    <property type="molecule type" value="Genomic_DNA"/>
</dbReference>
<evidence type="ECO:0000313" key="1">
    <source>
        <dbReference type="EMBL" id="MBP2349365.1"/>
    </source>
</evidence>
<evidence type="ECO:0000313" key="2">
    <source>
        <dbReference type="Proteomes" id="UP000755585"/>
    </source>
</evidence>